<dbReference type="EMBL" id="JACTAM010000022">
    <property type="protein sequence ID" value="KAI2650188.1"/>
    <property type="molecule type" value="Genomic_DNA"/>
</dbReference>
<evidence type="ECO:0000313" key="2">
    <source>
        <dbReference type="EMBL" id="KAI2650188.1"/>
    </source>
</evidence>
<name>A0ABQ8LKM1_LABRO</name>
<protein>
    <submittedName>
        <fullName evidence="2">LINE-1 retrotransposable element ORF2 protein</fullName>
    </submittedName>
</protein>
<feature type="domain" description="Reverse transcriptase" evidence="1">
    <location>
        <begin position="17"/>
        <end position="90"/>
    </location>
</feature>
<keyword evidence="3" id="KW-1185">Reference proteome</keyword>
<dbReference type="PANTHER" id="PTHR31635">
    <property type="entry name" value="REVERSE TRANSCRIPTASE DOMAIN-CONTAINING PROTEIN-RELATED"/>
    <property type="match status" value="1"/>
</dbReference>
<reference evidence="2 3" key="1">
    <citation type="submission" date="2022-01" db="EMBL/GenBank/DDBJ databases">
        <title>A high-quality chromosome-level genome assembly of rohu carp, Labeo rohita.</title>
        <authorList>
            <person name="Arick M.A. II"/>
            <person name="Hsu C.-Y."/>
            <person name="Magbanua Z."/>
            <person name="Pechanova O."/>
            <person name="Grover C."/>
            <person name="Miller E."/>
            <person name="Thrash A."/>
            <person name="Ezzel L."/>
            <person name="Alam S."/>
            <person name="Benzie J."/>
            <person name="Hamilton M."/>
            <person name="Karsi A."/>
            <person name="Lawrence M.L."/>
            <person name="Peterson D.G."/>
        </authorList>
    </citation>
    <scope>NUCLEOTIDE SEQUENCE [LARGE SCALE GENOMIC DNA]</scope>
    <source>
        <strain evidence="3">BAU-BD-2019</strain>
        <tissue evidence="2">Blood</tissue>
    </source>
</reference>
<gene>
    <name evidence="2" type="ORF">H4Q32_000122</name>
</gene>
<dbReference type="Proteomes" id="UP000830375">
    <property type="component" value="Unassembled WGS sequence"/>
</dbReference>
<dbReference type="Pfam" id="PF00078">
    <property type="entry name" value="RVT_1"/>
    <property type="match status" value="1"/>
</dbReference>
<dbReference type="InterPro" id="IPR000477">
    <property type="entry name" value="RT_dom"/>
</dbReference>
<dbReference type="PANTHER" id="PTHR31635:SF196">
    <property type="entry name" value="REVERSE TRANSCRIPTASE DOMAIN-CONTAINING PROTEIN-RELATED"/>
    <property type="match status" value="1"/>
</dbReference>
<evidence type="ECO:0000259" key="1">
    <source>
        <dbReference type="Pfam" id="PF00078"/>
    </source>
</evidence>
<accession>A0ABQ8LKM1</accession>
<sequence>MLALAIKNSDIEQLKVFDDSIVISQLADDTVLFLKNSDQVPKTLQIINNFSNASGLCLNLSKCEIMTLKESQLTQICNVPVKSRIKYLGKELSETLNISNRIDECKTRLDRWMQRDISIFGRILLTKVESLSRCIYPAGSLPISNKKIKFINQMNFNYIWRRKAHYVKKGTLVKDYKEGGLQAIDFDCMNGTLKINWLKNFLINNNSFWF</sequence>
<comment type="caution">
    <text evidence="2">The sequence shown here is derived from an EMBL/GenBank/DDBJ whole genome shotgun (WGS) entry which is preliminary data.</text>
</comment>
<organism evidence="2 3">
    <name type="scientific">Labeo rohita</name>
    <name type="common">Indian major carp</name>
    <name type="synonym">Cyprinus rohita</name>
    <dbReference type="NCBI Taxonomy" id="84645"/>
    <lineage>
        <taxon>Eukaryota</taxon>
        <taxon>Metazoa</taxon>
        <taxon>Chordata</taxon>
        <taxon>Craniata</taxon>
        <taxon>Vertebrata</taxon>
        <taxon>Euteleostomi</taxon>
        <taxon>Actinopterygii</taxon>
        <taxon>Neopterygii</taxon>
        <taxon>Teleostei</taxon>
        <taxon>Ostariophysi</taxon>
        <taxon>Cypriniformes</taxon>
        <taxon>Cyprinidae</taxon>
        <taxon>Labeoninae</taxon>
        <taxon>Labeonini</taxon>
        <taxon>Labeo</taxon>
    </lineage>
</organism>
<evidence type="ECO:0000313" key="3">
    <source>
        <dbReference type="Proteomes" id="UP000830375"/>
    </source>
</evidence>
<proteinExistence type="predicted"/>